<dbReference type="EMBL" id="RXPE01000007">
    <property type="protein sequence ID" value="RTR28284.1"/>
    <property type="molecule type" value="Genomic_DNA"/>
</dbReference>
<reference evidence="2 3" key="1">
    <citation type="submission" date="2018-12" db="EMBL/GenBank/DDBJ databases">
        <title>Deinococcus radiophilus ATCC 27603 genome sequencing and assembly.</title>
        <authorList>
            <person name="Maclea K.S."/>
            <person name="Maynard C.R."/>
        </authorList>
    </citation>
    <scope>NUCLEOTIDE SEQUENCE [LARGE SCALE GENOMIC DNA]</scope>
    <source>
        <strain evidence="2 3">ATCC 27603</strain>
    </source>
</reference>
<dbReference type="SUPFAM" id="SSF82549">
    <property type="entry name" value="DAK1/DegV-like"/>
    <property type="match status" value="1"/>
</dbReference>
<sequence>MIAVVTDSTCDLPPAVLSDMGVHMLPLSVLLQDRPPLCEWNEVDPDEVYKRLQAGESVATRPVEARTFRECYRNLLTRYDAVVSVHLSSRISNTVQHARQAVVALNELDRIRVVDSGVSSVLLASAVLSAQRESTQGGDLVSVAQAAVDTLRDQYGEFTVPSLDYLRRGGRISPVQYAVGNLLDMRPILGFDSEGHLKALRRVRSGESARNILGTLYDRFGKDPVRVAVGLAGRDHQRLHELRRHMQRSGLNIRAGRTQLIGSVIGAHTGPGMFAFVAEPYDE</sequence>
<name>A0A3S0KDF6_9DEIO</name>
<dbReference type="Gene3D" id="3.30.1180.10">
    <property type="match status" value="1"/>
</dbReference>
<dbReference type="PANTHER" id="PTHR33434:SF2">
    <property type="entry name" value="FATTY ACID-BINDING PROTEIN TM_1468"/>
    <property type="match status" value="1"/>
</dbReference>
<comment type="caution">
    <text evidence="2">The sequence shown here is derived from an EMBL/GenBank/DDBJ whole genome shotgun (WGS) entry which is preliminary data.</text>
</comment>
<dbReference type="InterPro" id="IPR050270">
    <property type="entry name" value="DegV_domain_contain"/>
</dbReference>
<dbReference type="Proteomes" id="UP000277766">
    <property type="component" value="Unassembled WGS sequence"/>
</dbReference>
<accession>A0A3S0KDF6</accession>
<dbReference type="InterPro" id="IPR003797">
    <property type="entry name" value="DegV"/>
</dbReference>
<evidence type="ECO:0000313" key="3">
    <source>
        <dbReference type="Proteomes" id="UP000277766"/>
    </source>
</evidence>
<gene>
    <name evidence="2" type="ORF">EJ104_05045</name>
</gene>
<dbReference type="GO" id="GO:0008289">
    <property type="term" value="F:lipid binding"/>
    <property type="evidence" value="ECO:0007669"/>
    <property type="project" value="UniProtKB-KW"/>
</dbReference>
<dbReference type="RefSeq" id="WP_126351676.1">
    <property type="nucleotide sequence ID" value="NZ_CP086380.1"/>
</dbReference>
<dbReference type="AlphaFoldDB" id="A0A3S0KDF6"/>
<dbReference type="OrthoDB" id="9775494at2"/>
<dbReference type="NCBIfam" id="TIGR00762">
    <property type="entry name" value="DegV"/>
    <property type="match status" value="1"/>
</dbReference>
<proteinExistence type="predicted"/>
<dbReference type="PANTHER" id="PTHR33434">
    <property type="entry name" value="DEGV DOMAIN-CONTAINING PROTEIN DR_1986-RELATED"/>
    <property type="match status" value="1"/>
</dbReference>
<evidence type="ECO:0000313" key="2">
    <source>
        <dbReference type="EMBL" id="RTR28284.1"/>
    </source>
</evidence>
<dbReference type="PROSITE" id="PS51482">
    <property type="entry name" value="DEGV"/>
    <property type="match status" value="1"/>
</dbReference>
<organism evidence="2 3">
    <name type="scientific">Deinococcus radiophilus</name>
    <dbReference type="NCBI Taxonomy" id="32062"/>
    <lineage>
        <taxon>Bacteria</taxon>
        <taxon>Thermotogati</taxon>
        <taxon>Deinococcota</taxon>
        <taxon>Deinococci</taxon>
        <taxon>Deinococcales</taxon>
        <taxon>Deinococcaceae</taxon>
        <taxon>Deinococcus</taxon>
    </lineage>
</organism>
<dbReference type="InterPro" id="IPR043168">
    <property type="entry name" value="DegV_C"/>
</dbReference>
<protein>
    <submittedName>
        <fullName evidence="2">DegV family protein</fullName>
    </submittedName>
</protein>
<keyword evidence="3" id="KW-1185">Reference proteome</keyword>
<keyword evidence="1" id="KW-0446">Lipid-binding</keyword>
<evidence type="ECO:0000256" key="1">
    <source>
        <dbReference type="ARBA" id="ARBA00023121"/>
    </source>
</evidence>
<dbReference type="Pfam" id="PF02645">
    <property type="entry name" value="DegV"/>
    <property type="match status" value="1"/>
</dbReference>
<dbReference type="Gene3D" id="3.40.50.10170">
    <property type="match status" value="1"/>
</dbReference>